<protein>
    <submittedName>
        <fullName evidence="4">EST1_DNA_bind domain-containing protein/EST1 domain-containing protein</fullName>
    </submittedName>
</protein>
<dbReference type="InterPro" id="IPR019458">
    <property type="entry name" value="Est1-like_N"/>
</dbReference>
<dbReference type="OrthoDB" id="69928at2759"/>
<dbReference type="AlphaFoldDB" id="A0A1Q3BFH2"/>
<dbReference type="FunCoup" id="A0A1Q3BFH2">
    <property type="interactions" value="28"/>
</dbReference>
<evidence type="ECO:0000259" key="3">
    <source>
        <dbReference type="Pfam" id="PF10374"/>
    </source>
</evidence>
<dbReference type="InterPro" id="IPR018834">
    <property type="entry name" value="DNA/RNA-bd_Est1-type"/>
</dbReference>
<dbReference type="EMBL" id="BDDD01000494">
    <property type="protein sequence ID" value="GAV66698.1"/>
    <property type="molecule type" value="Genomic_DNA"/>
</dbReference>
<dbReference type="Pfam" id="PF10373">
    <property type="entry name" value="EST1_DNA_bind"/>
    <property type="match status" value="1"/>
</dbReference>
<dbReference type="InterPro" id="IPR045153">
    <property type="entry name" value="Est1/Ebs1-like"/>
</dbReference>
<accession>A0A1Q3BFH2</accession>
<evidence type="ECO:0000256" key="1">
    <source>
        <dbReference type="ARBA" id="ARBA00022737"/>
    </source>
</evidence>
<keyword evidence="1" id="KW-0677">Repeat</keyword>
<dbReference type="Pfam" id="PF10374">
    <property type="entry name" value="EST1"/>
    <property type="match status" value="1"/>
</dbReference>
<proteinExistence type="predicted"/>
<evidence type="ECO:0000313" key="5">
    <source>
        <dbReference type="Proteomes" id="UP000187406"/>
    </source>
</evidence>
<dbReference type="PANTHER" id="PTHR15696:SF0">
    <property type="entry name" value="TELOMERASE-BINDING PROTEIN EST1A"/>
    <property type="match status" value="1"/>
</dbReference>
<dbReference type="PANTHER" id="PTHR15696">
    <property type="entry name" value="SMG-7 SUPPRESSOR WITH MORPHOLOGICAL EFFECT ON GENITALIA PROTEIN 7"/>
    <property type="match status" value="1"/>
</dbReference>
<organism evidence="4 5">
    <name type="scientific">Cephalotus follicularis</name>
    <name type="common">Albany pitcher plant</name>
    <dbReference type="NCBI Taxonomy" id="3775"/>
    <lineage>
        <taxon>Eukaryota</taxon>
        <taxon>Viridiplantae</taxon>
        <taxon>Streptophyta</taxon>
        <taxon>Embryophyta</taxon>
        <taxon>Tracheophyta</taxon>
        <taxon>Spermatophyta</taxon>
        <taxon>Magnoliopsida</taxon>
        <taxon>eudicotyledons</taxon>
        <taxon>Gunneridae</taxon>
        <taxon>Pentapetalae</taxon>
        <taxon>rosids</taxon>
        <taxon>fabids</taxon>
        <taxon>Oxalidales</taxon>
        <taxon>Cephalotaceae</taxon>
        <taxon>Cephalotus</taxon>
    </lineage>
</organism>
<keyword evidence="5" id="KW-1185">Reference proteome</keyword>
<evidence type="ECO:0000259" key="2">
    <source>
        <dbReference type="Pfam" id="PF10373"/>
    </source>
</evidence>
<dbReference type="FunFam" id="1.25.40.10:FF:000225">
    <property type="entry name" value="Protein SMG7"/>
    <property type="match status" value="1"/>
</dbReference>
<feature type="domain" description="Telomerase activating protein Est1-like N-terminal" evidence="3">
    <location>
        <begin position="70"/>
        <end position="189"/>
    </location>
</feature>
<feature type="domain" description="DNA/RNA-binding" evidence="2">
    <location>
        <begin position="202"/>
        <end position="505"/>
    </location>
</feature>
<dbReference type="GO" id="GO:0000184">
    <property type="term" value="P:nuclear-transcribed mRNA catabolic process, nonsense-mediated decay"/>
    <property type="evidence" value="ECO:0007669"/>
    <property type="project" value="TreeGrafter"/>
</dbReference>
<dbReference type="GO" id="GO:0042162">
    <property type="term" value="F:telomeric DNA binding"/>
    <property type="evidence" value="ECO:0007669"/>
    <property type="project" value="TreeGrafter"/>
</dbReference>
<dbReference type="STRING" id="3775.A0A1Q3BFH2"/>
<reference evidence="5" key="1">
    <citation type="submission" date="2016-04" db="EMBL/GenBank/DDBJ databases">
        <title>Cephalotus genome sequencing.</title>
        <authorList>
            <person name="Fukushima K."/>
            <person name="Hasebe M."/>
            <person name="Fang X."/>
        </authorList>
    </citation>
    <scope>NUCLEOTIDE SEQUENCE [LARGE SCALE GENOMIC DNA]</scope>
    <source>
        <strain evidence="5">cv. St1</strain>
    </source>
</reference>
<dbReference type="SUPFAM" id="SSF48452">
    <property type="entry name" value="TPR-like"/>
    <property type="match status" value="1"/>
</dbReference>
<dbReference type="GO" id="GO:0005697">
    <property type="term" value="C:telomerase holoenzyme complex"/>
    <property type="evidence" value="ECO:0007669"/>
    <property type="project" value="TreeGrafter"/>
</dbReference>
<evidence type="ECO:0000313" key="4">
    <source>
        <dbReference type="EMBL" id="GAV66698.1"/>
    </source>
</evidence>
<gene>
    <name evidence="4" type="ORF">CFOL_v3_10208</name>
</gene>
<sequence length="969" mass="110021">MNTNSLVPMKDQKEKPIFIVEVTSAEKQLWALIQSKGLLHSDVQDLYRQVYYSYEKIILDDHELAELQDVEYSLWKLHYKCIDEFRKRIKRSSANAEISTVEMQQNVSNVQRSNNNYVVAFKSFLSEATEFYQQLIMKIKRCHALPEEFSFCRSATFTSVEPKKMQKCRFLCYRFNVCIGDLARYREQYGNSGMQDHNWSVAATHYLEATMIWPDSGNPQNQLAVLATYVGDDFLALYHCVRSLAVKEPFPDAWDNLVLLLERNRSSHLQSLSSDVHFDFLNPSKRVRVLSKLKSNDDCPLDTDLWSLFIRTTSFFFIKLSLEDFPCAFASTMRSLDELMALDDTKINPMLDSYRLMASTRIGPFRALQVVSIFIFIIQKLINSSEMKGSRDDKDMQQLVSTQLALTTTFVFMGRFVDRCLEAKSLNYCPLLPAVLVFVEWLGCMLDEAETYGIDDKSKSAMSYFFCTFVDLLRQLNVRDDFFSPETTALWEDYELRGFVPVAHAHVSIDFSANWEYIDSFERGTEYRAQRIINAAMKIANRSRDSRKWINYDKLGRKFYAADANGVLDQKDPEQMESASSDFKINDSHQHIFESLVKCEKQILVENASKPSVLGKSVAMEEEEVIVFKPLARYNSAPLYSTITAKDPAPPNDTEDQAVSSDDCLLHATSLHIAQNQVQGDSSVFHPGFTNFKFKQQEPLVKDVSTHPISETCVSAGPPSLSAWVLDRGSLVNDREKGKSTKTKYGLSPIDELVSASFTGLSVSETENSVVSSRHESATTHYSSPYSAPVPSAPLLPDDATWFTSVQSRFTGYSDAVGINTRENFHDVSHIRGHSDWSATPQLPDYGLTIPGLVNGYPPFHGVSSSEWLRQYRENHTIEPANSHTRPDHFCAPEDPRILYGLDASRFGQWDQWQASIASNPMIYTKIPSLHSGSSLAYGVDEHGKGTFIHNYQRPSLYGCGAVTDLRDK</sequence>
<dbReference type="Proteomes" id="UP000187406">
    <property type="component" value="Unassembled WGS sequence"/>
</dbReference>
<comment type="caution">
    <text evidence="4">The sequence shown here is derived from an EMBL/GenBank/DDBJ whole genome shotgun (WGS) entry which is preliminary data.</text>
</comment>
<dbReference type="Gene3D" id="1.25.40.10">
    <property type="entry name" value="Tetratricopeptide repeat domain"/>
    <property type="match status" value="1"/>
</dbReference>
<dbReference type="GO" id="GO:0070034">
    <property type="term" value="F:telomerase RNA binding"/>
    <property type="evidence" value="ECO:0007669"/>
    <property type="project" value="TreeGrafter"/>
</dbReference>
<dbReference type="InterPro" id="IPR011990">
    <property type="entry name" value="TPR-like_helical_dom_sf"/>
</dbReference>
<dbReference type="InParanoid" id="A0A1Q3BFH2"/>
<name>A0A1Q3BFH2_CEPFO</name>